<accession>A0A179FIU9</accession>
<gene>
    <name evidence="2" type="ORF">VFPPC_16351</name>
</gene>
<dbReference type="KEGG" id="pchm:VFPPC_16351"/>
<feature type="transmembrane region" description="Helical" evidence="1">
    <location>
        <begin position="77"/>
        <end position="95"/>
    </location>
</feature>
<evidence type="ECO:0000313" key="3">
    <source>
        <dbReference type="Proteomes" id="UP000078397"/>
    </source>
</evidence>
<keyword evidence="1" id="KW-1133">Transmembrane helix</keyword>
<proteinExistence type="predicted"/>
<protein>
    <submittedName>
        <fullName evidence="2">Uncharacterized protein</fullName>
    </submittedName>
</protein>
<evidence type="ECO:0000256" key="1">
    <source>
        <dbReference type="SAM" id="Phobius"/>
    </source>
</evidence>
<organism evidence="2 3">
    <name type="scientific">Pochonia chlamydosporia 170</name>
    <dbReference type="NCBI Taxonomy" id="1380566"/>
    <lineage>
        <taxon>Eukaryota</taxon>
        <taxon>Fungi</taxon>
        <taxon>Dikarya</taxon>
        <taxon>Ascomycota</taxon>
        <taxon>Pezizomycotina</taxon>
        <taxon>Sordariomycetes</taxon>
        <taxon>Hypocreomycetidae</taxon>
        <taxon>Hypocreales</taxon>
        <taxon>Clavicipitaceae</taxon>
        <taxon>Pochonia</taxon>
    </lineage>
</organism>
<reference evidence="2 3" key="1">
    <citation type="journal article" date="2016" name="PLoS Pathog.">
        <title>Biosynthesis of antibiotic leucinostatins in bio-control fungus Purpureocillium lilacinum and their inhibition on phytophthora revealed by genome mining.</title>
        <authorList>
            <person name="Wang G."/>
            <person name="Liu Z."/>
            <person name="Lin R."/>
            <person name="Li E."/>
            <person name="Mao Z."/>
            <person name="Ling J."/>
            <person name="Yang Y."/>
            <person name="Yin W.B."/>
            <person name="Xie B."/>
        </authorList>
    </citation>
    <scope>NUCLEOTIDE SEQUENCE [LARGE SCALE GENOMIC DNA]</scope>
    <source>
        <strain evidence="2">170</strain>
    </source>
</reference>
<name>A0A179FIU9_METCM</name>
<dbReference type="Proteomes" id="UP000078397">
    <property type="component" value="Unassembled WGS sequence"/>
</dbReference>
<dbReference type="EMBL" id="LSBJ02000005">
    <property type="protein sequence ID" value="OAQ65506.2"/>
    <property type="molecule type" value="Genomic_DNA"/>
</dbReference>
<evidence type="ECO:0000313" key="2">
    <source>
        <dbReference type="EMBL" id="OAQ65506.2"/>
    </source>
</evidence>
<keyword evidence="1" id="KW-0472">Membrane</keyword>
<comment type="caution">
    <text evidence="2">The sequence shown here is derived from an EMBL/GenBank/DDBJ whole genome shotgun (WGS) entry which is preliminary data.</text>
</comment>
<keyword evidence="1" id="KW-0812">Transmembrane</keyword>
<dbReference type="GeneID" id="28858098"/>
<dbReference type="RefSeq" id="XP_022284338.1">
    <property type="nucleotide sequence ID" value="XM_022429011.1"/>
</dbReference>
<dbReference type="AlphaFoldDB" id="A0A179FIU9"/>
<sequence>MLVVTTNKFTTRHTGYGIGASGKSNFSLRKQPALYSQRGVGYPPFDSPQGVSSSRWEIGRSCIGSVTDQGPMTFSDVLLSLALFSFAFCLTIQLVQGTITSTDGAGKDASNSCLAICLVDRYFYVLNFTQPSATRPETSDLVLSHSSTLPWLGRMLGNATPEVSGP</sequence>
<keyword evidence="3" id="KW-1185">Reference proteome</keyword>